<accession>A0A814YWU5</accession>
<keyword evidence="1" id="KW-1133">Transmembrane helix</keyword>
<feature type="transmembrane region" description="Helical" evidence="1">
    <location>
        <begin position="197"/>
        <end position="220"/>
    </location>
</feature>
<feature type="transmembrane region" description="Helical" evidence="1">
    <location>
        <begin position="105"/>
        <end position="136"/>
    </location>
</feature>
<comment type="caution">
    <text evidence="2">The sequence shown here is derived from an EMBL/GenBank/DDBJ whole genome shotgun (WGS) entry which is preliminary data.</text>
</comment>
<organism evidence="2 3">
    <name type="scientific">Adineta ricciae</name>
    <name type="common">Rotifer</name>
    <dbReference type="NCBI Taxonomy" id="249248"/>
    <lineage>
        <taxon>Eukaryota</taxon>
        <taxon>Metazoa</taxon>
        <taxon>Spiralia</taxon>
        <taxon>Gnathifera</taxon>
        <taxon>Rotifera</taxon>
        <taxon>Eurotatoria</taxon>
        <taxon>Bdelloidea</taxon>
        <taxon>Adinetida</taxon>
        <taxon>Adinetidae</taxon>
        <taxon>Adineta</taxon>
    </lineage>
</organism>
<feature type="transmembrane region" description="Helical" evidence="1">
    <location>
        <begin position="148"/>
        <end position="177"/>
    </location>
</feature>
<evidence type="ECO:0000313" key="3">
    <source>
        <dbReference type="Proteomes" id="UP000663852"/>
    </source>
</evidence>
<dbReference type="EMBL" id="CAJNOJ010000169">
    <property type="protein sequence ID" value="CAF1235157.1"/>
    <property type="molecule type" value="Genomic_DNA"/>
</dbReference>
<dbReference type="AlphaFoldDB" id="A0A814YWU5"/>
<sequence>MARWGRMSSMLGSVNEYSHLKWPLTFASLLTTLLAFILLLSFRSDAWFTYELIHVDNTSIVTSNSPTYSPLIEYGSLGLWSICNSHYDDPIMKCDLWTRVTRPHYFNVIIVLITCALFLSNLTVFPSWGASILILYNTDNRYIRHIVGFIWILLLLTLVCTIVLIIAMLLIALTQFYSPGRFIIQSDHLYFRSGPGLHYASFATFLSVICLILIIVTLLWKKMIEMKNNEEEKDLLRQLTDDYQPGWHRMVIAPRTPLANEQAGEPPPYQY</sequence>
<dbReference type="Gene3D" id="1.20.140.150">
    <property type="match status" value="1"/>
</dbReference>
<feature type="transmembrane region" description="Helical" evidence="1">
    <location>
        <begin position="20"/>
        <end position="42"/>
    </location>
</feature>
<evidence type="ECO:0000313" key="2">
    <source>
        <dbReference type="EMBL" id="CAF1235157.1"/>
    </source>
</evidence>
<name>A0A814YWU5_ADIRI</name>
<evidence type="ECO:0000256" key="1">
    <source>
        <dbReference type="SAM" id="Phobius"/>
    </source>
</evidence>
<protein>
    <submittedName>
        <fullName evidence="2">Uncharacterized protein</fullName>
    </submittedName>
</protein>
<keyword evidence="1" id="KW-0812">Transmembrane</keyword>
<gene>
    <name evidence="2" type="ORF">EDS130_LOCUS27150</name>
</gene>
<reference evidence="2" key="1">
    <citation type="submission" date="2021-02" db="EMBL/GenBank/DDBJ databases">
        <authorList>
            <person name="Nowell W R."/>
        </authorList>
    </citation>
    <scope>NUCLEOTIDE SEQUENCE</scope>
</reference>
<dbReference type="Proteomes" id="UP000663852">
    <property type="component" value="Unassembled WGS sequence"/>
</dbReference>
<keyword evidence="1" id="KW-0472">Membrane</keyword>
<proteinExistence type="predicted"/>
<dbReference type="OrthoDB" id="10011144at2759"/>